<dbReference type="PROSITE" id="PS50041">
    <property type="entry name" value="C_TYPE_LECTIN_2"/>
    <property type="match status" value="1"/>
</dbReference>
<dbReference type="InterPro" id="IPR045860">
    <property type="entry name" value="Snake_toxin-like_sf"/>
</dbReference>
<organism evidence="1">
    <name type="scientific">Magallana gigas</name>
    <name type="common">Pacific oyster</name>
    <name type="synonym">Crassostrea gigas</name>
    <dbReference type="NCBI Taxonomy" id="29159"/>
    <lineage>
        <taxon>Eukaryota</taxon>
        <taxon>Metazoa</taxon>
        <taxon>Spiralia</taxon>
        <taxon>Lophotrochozoa</taxon>
        <taxon>Mollusca</taxon>
        <taxon>Bivalvia</taxon>
        <taxon>Autobranchia</taxon>
        <taxon>Pteriomorphia</taxon>
        <taxon>Ostreida</taxon>
        <taxon>Ostreoidea</taxon>
        <taxon>Ostreidae</taxon>
        <taxon>Magallana</taxon>
    </lineage>
</organism>
<dbReference type="SUPFAM" id="SSF57302">
    <property type="entry name" value="Snake toxin-like"/>
    <property type="match status" value="1"/>
</dbReference>
<dbReference type="SUPFAM" id="SSF56436">
    <property type="entry name" value="C-type lectin-like"/>
    <property type="match status" value="1"/>
</dbReference>
<dbReference type="HOGENOM" id="CLU_1035315_0_0_1"/>
<dbReference type="SMART" id="SM00034">
    <property type="entry name" value="CLECT"/>
    <property type="match status" value="1"/>
</dbReference>
<dbReference type="PANTHER" id="PTHR22803">
    <property type="entry name" value="MANNOSE, PHOSPHOLIPASE, LECTIN RECEPTOR RELATED"/>
    <property type="match status" value="1"/>
</dbReference>
<accession>K1PAD7</accession>
<dbReference type="CDD" id="cd00037">
    <property type="entry name" value="CLECT"/>
    <property type="match status" value="1"/>
</dbReference>
<dbReference type="InterPro" id="IPR001304">
    <property type="entry name" value="C-type_lectin-like"/>
</dbReference>
<proteinExistence type="predicted"/>
<name>K1PAD7_MAGGI</name>
<sequence length="269" mass="31055">MRNGRILSPGPLFGWVRDSIHLICLRSTINRRQDYLGMQHRIASACLMVILLAKADGLRCYSCNLIGDPLKCQTTEICGDHKSSLSPLIARWISLQICVVTETIDSAFNLTYRLGCENEQDCSDIARRSSDVRRSLTEQCCREDLCNRGYPRSLTARPTTPSPTTVTTRPTHTYCRNHNMTLPSIHSLDEEMFLTRLMEGNPFWLGIKDIHWDDGTNFNFNRWDSRNYHLSTNRNCVVVVISGEDHIWRTESCDQHHYFVCKRKMHNTE</sequence>
<dbReference type="InterPro" id="IPR016187">
    <property type="entry name" value="CTDL_fold"/>
</dbReference>
<dbReference type="AlphaFoldDB" id="K1PAD7"/>
<protein>
    <submittedName>
        <fullName evidence="1">Lymphocyte antigen 75</fullName>
    </submittedName>
</protein>
<dbReference type="Pfam" id="PF00059">
    <property type="entry name" value="Lectin_C"/>
    <property type="match status" value="1"/>
</dbReference>
<gene>
    <name evidence="1" type="ORF">CGI_10012756</name>
</gene>
<dbReference type="InterPro" id="IPR050111">
    <property type="entry name" value="C-type_lectin/snaclec_domain"/>
</dbReference>
<dbReference type="EMBL" id="JH816010">
    <property type="protein sequence ID" value="EKC18393.1"/>
    <property type="molecule type" value="Genomic_DNA"/>
</dbReference>
<reference evidence="1" key="1">
    <citation type="journal article" date="2012" name="Nature">
        <title>The oyster genome reveals stress adaptation and complexity of shell formation.</title>
        <authorList>
            <person name="Zhang G."/>
            <person name="Fang X."/>
            <person name="Guo X."/>
            <person name="Li L."/>
            <person name="Luo R."/>
            <person name="Xu F."/>
            <person name="Yang P."/>
            <person name="Zhang L."/>
            <person name="Wang X."/>
            <person name="Qi H."/>
            <person name="Xiong Z."/>
            <person name="Que H."/>
            <person name="Xie Y."/>
            <person name="Holland P.W."/>
            <person name="Paps J."/>
            <person name="Zhu Y."/>
            <person name="Wu F."/>
            <person name="Chen Y."/>
            <person name="Wang J."/>
            <person name="Peng C."/>
            <person name="Meng J."/>
            <person name="Yang L."/>
            <person name="Liu J."/>
            <person name="Wen B."/>
            <person name="Zhang N."/>
            <person name="Huang Z."/>
            <person name="Zhu Q."/>
            <person name="Feng Y."/>
            <person name="Mount A."/>
            <person name="Hedgecock D."/>
            <person name="Xu Z."/>
            <person name="Liu Y."/>
            <person name="Domazet-Loso T."/>
            <person name="Du Y."/>
            <person name="Sun X."/>
            <person name="Zhang S."/>
            <person name="Liu B."/>
            <person name="Cheng P."/>
            <person name="Jiang X."/>
            <person name="Li J."/>
            <person name="Fan D."/>
            <person name="Wang W."/>
            <person name="Fu W."/>
            <person name="Wang T."/>
            <person name="Wang B."/>
            <person name="Zhang J."/>
            <person name="Peng Z."/>
            <person name="Li Y."/>
            <person name="Li N."/>
            <person name="Wang J."/>
            <person name="Chen M."/>
            <person name="He Y."/>
            <person name="Tan F."/>
            <person name="Song X."/>
            <person name="Zheng Q."/>
            <person name="Huang R."/>
            <person name="Yang H."/>
            <person name="Du X."/>
            <person name="Chen L."/>
            <person name="Yang M."/>
            <person name="Gaffney P.M."/>
            <person name="Wang S."/>
            <person name="Luo L."/>
            <person name="She Z."/>
            <person name="Ming Y."/>
            <person name="Huang W."/>
            <person name="Zhang S."/>
            <person name="Huang B."/>
            <person name="Zhang Y."/>
            <person name="Qu T."/>
            <person name="Ni P."/>
            <person name="Miao G."/>
            <person name="Wang J."/>
            <person name="Wang Q."/>
            <person name="Steinberg C.E."/>
            <person name="Wang H."/>
            <person name="Li N."/>
            <person name="Qian L."/>
            <person name="Zhang G."/>
            <person name="Li Y."/>
            <person name="Yang H."/>
            <person name="Liu X."/>
            <person name="Wang J."/>
            <person name="Yin Y."/>
            <person name="Wang J."/>
        </authorList>
    </citation>
    <scope>NUCLEOTIDE SEQUENCE [LARGE SCALE GENOMIC DNA]</scope>
    <source>
        <strain evidence="1">05x7-T-G4-1.051#20</strain>
    </source>
</reference>
<evidence type="ECO:0000313" key="1">
    <source>
        <dbReference type="EMBL" id="EKC18393.1"/>
    </source>
</evidence>
<dbReference type="Gene3D" id="3.10.100.10">
    <property type="entry name" value="Mannose-Binding Protein A, subunit A"/>
    <property type="match status" value="1"/>
</dbReference>
<dbReference type="InterPro" id="IPR016186">
    <property type="entry name" value="C-type_lectin-like/link_sf"/>
</dbReference>
<dbReference type="InParanoid" id="K1PAD7"/>